<proteinExistence type="inferred from homology"/>
<sequence>MFADNSNQNETTPSKTSNIINAVLDKIKRRSSSTPRSQIRNTSQVSNVSTPNKSSYLALLNSKSETSPQSSPRSPDASTRSNSPRSTTDIATPFYRKIIDQKSSNVLFDAQPRKTQRSKTPTTRSYSTQALDSSITLKSRERDRTLPVVSSSKLGRTGLVNLGNTCFMNACIQCLSNLSELRDAFESKSYDGQLASSFSLLIRRLWSGADTFEPKQFKTAVSKWAPQFSGYRQQDSQEFLRFLLDGLHEETNRIKKKVPYVELKDIKDESDLHKSDRWWRNYKERNDSIITDLFAGQLKSTLKCGMCGNVSTSFDPFMDVSLPIPSISNDQSFRHYYSPYKDNHKSFELSECFEKFSENELLIGHEQVYCSKCQKHQSTTKELRLFRLPKILVVHLKRFSNTDKLLNEVKFPLVGLDTCDYLDKSAHSINKNTKYNLTGVIKHMGGVGGGHYTATCMHCDTNEWLDFNDSIVKRSSEMSTKGPSTYVLFYSMQ</sequence>
<name>A0AAW2Z278_9EUKA</name>
<dbReference type="InterPro" id="IPR018200">
    <property type="entry name" value="USP_CS"/>
</dbReference>
<keyword evidence="1" id="KW-0645">Protease</keyword>
<keyword evidence="1" id="KW-0833">Ubl conjugation pathway</keyword>
<comment type="catalytic activity">
    <reaction evidence="1">
        <text>Thiol-dependent hydrolysis of ester, thioester, amide, peptide and isopeptide bonds formed by the C-terminal Gly of ubiquitin (a 76-residue protein attached to proteins as an intracellular targeting signal).</text>
        <dbReference type="EC" id="3.4.19.12"/>
    </reaction>
</comment>
<dbReference type="PANTHER" id="PTHR21646">
    <property type="entry name" value="UBIQUITIN CARBOXYL-TERMINAL HYDROLASE"/>
    <property type="match status" value="1"/>
</dbReference>
<dbReference type="EC" id="3.4.19.12" evidence="1"/>
<keyword evidence="5" id="KW-1185">Reference proteome</keyword>
<feature type="region of interest" description="Disordered" evidence="2">
    <location>
        <begin position="106"/>
        <end position="136"/>
    </location>
</feature>
<dbReference type="SUPFAM" id="SSF54001">
    <property type="entry name" value="Cysteine proteinases"/>
    <property type="match status" value="1"/>
</dbReference>
<dbReference type="InterPro" id="IPR038765">
    <property type="entry name" value="Papain-like_cys_pep_sf"/>
</dbReference>
<dbReference type="GO" id="GO:0006508">
    <property type="term" value="P:proteolysis"/>
    <property type="evidence" value="ECO:0007669"/>
    <property type="project" value="UniProtKB-KW"/>
</dbReference>
<gene>
    <name evidence="4" type="ORF">AKO1_014591</name>
</gene>
<accession>A0AAW2Z278</accession>
<keyword evidence="1 4" id="KW-0378">Hydrolase</keyword>
<dbReference type="PROSITE" id="PS50235">
    <property type="entry name" value="USP_3"/>
    <property type="match status" value="1"/>
</dbReference>
<keyword evidence="1" id="KW-0788">Thiol protease</keyword>
<feature type="region of interest" description="Disordered" evidence="2">
    <location>
        <begin position="26"/>
        <end position="94"/>
    </location>
</feature>
<dbReference type="PANTHER" id="PTHR21646:SF23">
    <property type="entry name" value="UBIQUITIN CARBOXYL-TERMINAL HYDROLASE USP2"/>
    <property type="match status" value="1"/>
</dbReference>
<feature type="compositionally biased region" description="Polar residues" evidence="2">
    <location>
        <begin position="118"/>
        <end position="136"/>
    </location>
</feature>
<dbReference type="GO" id="GO:0016579">
    <property type="term" value="P:protein deubiquitination"/>
    <property type="evidence" value="ECO:0007669"/>
    <property type="project" value="InterPro"/>
</dbReference>
<dbReference type="InterPro" id="IPR050185">
    <property type="entry name" value="Ub_carboxyl-term_hydrolase"/>
</dbReference>
<feature type="domain" description="USP" evidence="3">
    <location>
        <begin position="157"/>
        <end position="493"/>
    </location>
</feature>
<dbReference type="Gene3D" id="3.90.70.10">
    <property type="entry name" value="Cysteine proteinases"/>
    <property type="match status" value="1"/>
</dbReference>
<comment type="similarity">
    <text evidence="1">Belongs to the peptidase C19 family.</text>
</comment>
<evidence type="ECO:0000256" key="2">
    <source>
        <dbReference type="SAM" id="MobiDB-lite"/>
    </source>
</evidence>
<dbReference type="InterPro" id="IPR028889">
    <property type="entry name" value="USP"/>
</dbReference>
<evidence type="ECO:0000259" key="3">
    <source>
        <dbReference type="PROSITE" id="PS50235"/>
    </source>
</evidence>
<comment type="caution">
    <text evidence="4">The sequence shown here is derived from an EMBL/GenBank/DDBJ whole genome shotgun (WGS) entry which is preliminary data.</text>
</comment>
<dbReference type="EMBL" id="JAOPGA020000955">
    <property type="protein sequence ID" value="KAL0483409.1"/>
    <property type="molecule type" value="Genomic_DNA"/>
</dbReference>
<dbReference type="CDD" id="cd02674">
    <property type="entry name" value="Peptidase_C19R"/>
    <property type="match status" value="1"/>
</dbReference>
<dbReference type="InterPro" id="IPR001394">
    <property type="entry name" value="Peptidase_C19_UCH"/>
</dbReference>
<dbReference type="Pfam" id="PF00443">
    <property type="entry name" value="UCH"/>
    <property type="match status" value="1"/>
</dbReference>
<dbReference type="AlphaFoldDB" id="A0AAW2Z278"/>
<feature type="compositionally biased region" description="Polar residues" evidence="2">
    <location>
        <begin position="32"/>
        <end position="90"/>
    </location>
</feature>
<feature type="region of interest" description="Disordered" evidence="2">
    <location>
        <begin position="1"/>
        <end position="20"/>
    </location>
</feature>
<protein>
    <recommendedName>
        <fullName evidence="1">Ubiquitin carboxyl-terminal hydrolase</fullName>
        <ecNumber evidence="1">3.4.19.12</ecNumber>
    </recommendedName>
</protein>
<reference evidence="4 5" key="1">
    <citation type="submission" date="2024-03" db="EMBL/GenBank/DDBJ databases">
        <title>The Acrasis kona genome and developmental transcriptomes reveal deep origins of eukaryotic multicellular pathways.</title>
        <authorList>
            <person name="Sheikh S."/>
            <person name="Fu C.-J."/>
            <person name="Brown M.W."/>
            <person name="Baldauf S.L."/>
        </authorList>
    </citation>
    <scope>NUCLEOTIDE SEQUENCE [LARGE SCALE GENOMIC DNA]</scope>
    <source>
        <strain evidence="4 5">ATCC MYA-3509</strain>
    </source>
</reference>
<dbReference type="PROSITE" id="PS00973">
    <property type="entry name" value="USP_2"/>
    <property type="match status" value="1"/>
</dbReference>
<dbReference type="Proteomes" id="UP001431209">
    <property type="component" value="Unassembled WGS sequence"/>
</dbReference>
<evidence type="ECO:0000313" key="5">
    <source>
        <dbReference type="Proteomes" id="UP001431209"/>
    </source>
</evidence>
<evidence type="ECO:0000256" key="1">
    <source>
        <dbReference type="RuleBase" id="RU366025"/>
    </source>
</evidence>
<dbReference type="PROSITE" id="PS00972">
    <property type="entry name" value="USP_1"/>
    <property type="match status" value="1"/>
</dbReference>
<evidence type="ECO:0000313" key="4">
    <source>
        <dbReference type="EMBL" id="KAL0483409.1"/>
    </source>
</evidence>
<organism evidence="4 5">
    <name type="scientific">Acrasis kona</name>
    <dbReference type="NCBI Taxonomy" id="1008807"/>
    <lineage>
        <taxon>Eukaryota</taxon>
        <taxon>Discoba</taxon>
        <taxon>Heterolobosea</taxon>
        <taxon>Tetramitia</taxon>
        <taxon>Eutetramitia</taxon>
        <taxon>Acrasidae</taxon>
        <taxon>Acrasis</taxon>
    </lineage>
</organism>
<dbReference type="GO" id="GO:0004843">
    <property type="term" value="F:cysteine-type deubiquitinase activity"/>
    <property type="evidence" value="ECO:0007669"/>
    <property type="project" value="UniProtKB-UniRule"/>
</dbReference>